<reference evidence="2" key="1">
    <citation type="submission" date="2023-03" db="EMBL/GenBank/DDBJ databases">
        <title>Complete genome of Cladonia borealis.</title>
        <authorList>
            <person name="Park H."/>
        </authorList>
    </citation>
    <scope>NUCLEOTIDE SEQUENCE</scope>
    <source>
        <strain evidence="2">ANT050790</strain>
    </source>
</reference>
<dbReference type="Proteomes" id="UP001166286">
    <property type="component" value="Unassembled WGS sequence"/>
</dbReference>
<dbReference type="AlphaFoldDB" id="A0AA39UY50"/>
<sequence>MSKSLALAAEQLQKAKDHLSLVKAQYQSAEAAYESAKSIHEALESSQTIRAASDAQHSQLCESCKAIPIRNIFQQQPISRSHRRKVGDLFTAVENQSSCVFCKFLIEAYQIGSEDQSERLHARLTPRDTAIYFTNDPDGKAWYTKAGIDTDLPACPFVWLQTGPPTVTGQPHICVSFEPALGSDEDAARSSKKVHPRQRGGLEAFNGSVNYDLVKSWLWKCCTEHGAECQRDDAASILTLDIYLVDVKTKTFVRRRAGDRFVALSYVWGKVSRSSASVSVSHVCPSRDNDEDGQRNAEFTQKLPTFIPQTMVDAITFVDRIGERYLWIDQLCIDQTNHEEKQRQINAMDEIFASAYLTIVNMDGPHADWGLPGVSRPLQQSQQPMIRLDSGRLMATFIYSLWDNIGSSIWDSRGWTLQERLLSQRCIVFAKPYISMTCRTEFFHDCLALNLGAEGIRTRLSNDYFREDGSSISLDDKEWDFKNYDALVSVFSGRKLTLETDALNACRGSLNRLSQATGVEFCFGLPMHDCLRALIWVPHSQNTLIRRLGFPSWSWTGWTGRIEYGYWGVDMAAYLAEYDAQQIHQHGPLLKRKRMHLTETSVNHPERARVRSYPTSESHSSVLQIETTVAKFKLKLVRRDGETHRTLKSSSLQSKKAIGDHWTLIGQDGHALRDVAGEYQCFELTDSFFRLRPEYSQLLIKQNYEADFIFIEHWPRIRDSAASNNWLYDMVSALLVIRNLNGTAWRLASVLLKGEEWYAKTPQAEDISLI</sequence>
<comment type="caution">
    <text evidence="2">The sequence shown here is derived from an EMBL/GenBank/DDBJ whole genome shotgun (WGS) entry which is preliminary data.</text>
</comment>
<feature type="domain" description="Heterokaryon incompatibility" evidence="1">
    <location>
        <begin position="261"/>
        <end position="419"/>
    </location>
</feature>
<name>A0AA39UY50_9LECA</name>
<dbReference type="InterPro" id="IPR010730">
    <property type="entry name" value="HET"/>
</dbReference>
<evidence type="ECO:0000313" key="2">
    <source>
        <dbReference type="EMBL" id="KAK0508378.1"/>
    </source>
</evidence>
<dbReference type="Pfam" id="PF06985">
    <property type="entry name" value="HET"/>
    <property type="match status" value="1"/>
</dbReference>
<dbReference type="PANTHER" id="PTHR33112:SF12">
    <property type="entry name" value="HETEROKARYON INCOMPATIBILITY DOMAIN-CONTAINING PROTEIN"/>
    <property type="match status" value="1"/>
</dbReference>
<dbReference type="PANTHER" id="PTHR33112">
    <property type="entry name" value="DOMAIN PROTEIN, PUTATIVE-RELATED"/>
    <property type="match status" value="1"/>
</dbReference>
<evidence type="ECO:0000259" key="1">
    <source>
        <dbReference type="Pfam" id="PF06985"/>
    </source>
</evidence>
<accession>A0AA39UY50</accession>
<proteinExistence type="predicted"/>
<organism evidence="2 3">
    <name type="scientific">Cladonia borealis</name>
    <dbReference type="NCBI Taxonomy" id="184061"/>
    <lineage>
        <taxon>Eukaryota</taxon>
        <taxon>Fungi</taxon>
        <taxon>Dikarya</taxon>
        <taxon>Ascomycota</taxon>
        <taxon>Pezizomycotina</taxon>
        <taxon>Lecanoromycetes</taxon>
        <taxon>OSLEUM clade</taxon>
        <taxon>Lecanoromycetidae</taxon>
        <taxon>Lecanorales</taxon>
        <taxon>Lecanorineae</taxon>
        <taxon>Cladoniaceae</taxon>
        <taxon>Cladonia</taxon>
    </lineage>
</organism>
<keyword evidence="3" id="KW-1185">Reference proteome</keyword>
<evidence type="ECO:0000313" key="3">
    <source>
        <dbReference type="Proteomes" id="UP001166286"/>
    </source>
</evidence>
<protein>
    <recommendedName>
        <fullName evidence="1">Heterokaryon incompatibility domain-containing protein</fullName>
    </recommendedName>
</protein>
<dbReference type="EMBL" id="JAFEKC020000021">
    <property type="protein sequence ID" value="KAK0508378.1"/>
    <property type="molecule type" value="Genomic_DNA"/>
</dbReference>
<gene>
    <name evidence="2" type="ORF">JMJ35_009462</name>
</gene>